<comment type="caution">
    <text evidence="1">The sequence shown here is derived from an EMBL/GenBank/DDBJ whole genome shotgun (WGS) entry which is preliminary data.</text>
</comment>
<evidence type="ECO:0000313" key="1">
    <source>
        <dbReference type="EMBL" id="KGO07275.1"/>
    </source>
</evidence>
<proteinExistence type="predicted"/>
<dbReference type="AlphaFoldDB" id="A0A0A2H3S0"/>
<evidence type="ECO:0000313" key="2">
    <source>
        <dbReference type="Proteomes" id="UP000030140"/>
    </source>
</evidence>
<accession>A0A0A2H3S0</accession>
<reference evidence="1 2" key="1">
    <citation type="submission" date="2014-10" db="EMBL/GenBank/DDBJ databases">
        <title>Draft genome sequence of the proteorhodopsin-containing marine bacterium Dokdonia donghaensis.</title>
        <authorList>
            <person name="Gomez-Consarnau L."/>
            <person name="Gonzalez J.M."/>
            <person name="Riedel T."/>
            <person name="Jaenicke S."/>
            <person name="Wagner-Doebler I."/>
            <person name="Fuhrman J.A."/>
        </authorList>
    </citation>
    <scope>NUCLEOTIDE SEQUENCE [LARGE SCALE GENOMIC DNA]</scope>
    <source>
        <strain evidence="1 2">DSW-1</strain>
    </source>
</reference>
<dbReference type="PATRIC" id="fig|1300343.5.peg.1048"/>
<dbReference type="EMBL" id="JSAQ01000001">
    <property type="protein sequence ID" value="KGO07275.1"/>
    <property type="molecule type" value="Genomic_DNA"/>
</dbReference>
<dbReference type="RefSeq" id="WP_035327147.1">
    <property type="nucleotide sequence ID" value="NZ_CP015125.1"/>
</dbReference>
<dbReference type="KEGG" id="ddo:I597_1037"/>
<dbReference type="Proteomes" id="UP000030140">
    <property type="component" value="Unassembled WGS sequence"/>
</dbReference>
<dbReference type="OrthoDB" id="1440784at2"/>
<organism evidence="1 2">
    <name type="scientific">Dokdonia donghaensis DSW-1</name>
    <dbReference type="NCBI Taxonomy" id="1300343"/>
    <lineage>
        <taxon>Bacteria</taxon>
        <taxon>Pseudomonadati</taxon>
        <taxon>Bacteroidota</taxon>
        <taxon>Flavobacteriia</taxon>
        <taxon>Flavobacteriales</taxon>
        <taxon>Flavobacteriaceae</taxon>
        <taxon>Dokdonia</taxon>
    </lineage>
</organism>
<keyword evidence="2" id="KW-1185">Reference proteome</keyword>
<protein>
    <submittedName>
        <fullName evidence="1">Uncharacterized protein</fullName>
    </submittedName>
</protein>
<gene>
    <name evidence="1" type="ORF">NV36_10815</name>
</gene>
<name>A0A0A2H3S0_9FLAO</name>
<sequence>MNRSLKHTVLTELHNLIDYSCESHPGQPVDFTSLHKALIKKYFQAEAVHFEPENQVVILEVMVDSALKETARVQVPVDYRRFNEFLKSCIEDTHSSLRFYKNMLTYYHVIQPLSA</sequence>